<evidence type="ECO:0000256" key="9">
    <source>
        <dbReference type="SAM" id="MobiDB-lite"/>
    </source>
</evidence>
<sequence>MVRITEDMVRKRSEHNEMEISTLEEISLHQQDIERIEFLDKWCRHLKILYLQSNLIPKIENVGRLKKLEYLNLALNNVERIENLSGCESLTKLDLTVNFVGELTSIECLRDSYSLREIFLTGNPCTEYEGYKEFVIGTLPQLKRLDGKEIEKSERISALQEVDAIRPKILEQQKAYQLRREKEKSEAENHKKEKEEKKERKKGFDKTWYTDINEDDTLREKPKSKDEEEDEEEEFWNEKVGFTPESRVALSEHVQEKKRQEEEERSKKQGPNPPKRVVRLTTDDGNPLNVNEAKIDFSLTDNEEETFDLDVSCFKHLDTSLIDVDVQPTHVKVVLKGKVLQLTLTEEVMPDASEAKRSLTTGHLLVKMPKVKEYIRPKKSSSKPKPSTTSNKDTTKTSSVEQKLETLEVDPSSGKHVDLMVTNSNGRPTKGPVQARCQTVEERKNSEDFIDNPDVPPLI</sequence>
<keyword evidence="12" id="KW-1185">Reference proteome</keyword>
<dbReference type="PANTHER" id="PTHR18849">
    <property type="entry name" value="LEUCINE RICH REPEAT PROTEIN"/>
    <property type="match status" value="1"/>
</dbReference>
<protein>
    <recommendedName>
        <fullName evidence="10">Dynein axonemal assembly factor 11-like CS domain-containing protein</fullName>
    </recommendedName>
</protein>
<evidence type="ECO:0000256" key="5">
    <source>
        <dbReference type="ARBA" id="ARBA00022737"/>
    </source>
</evidence>
<dbReference type="EnsemblMetazoa" id="XM_030979031">
    <property type="protein sequence ID" value="XP_030834891"/>
    <property type="gene ID" value="LOC115921541"/>
</dbReference>
<dbReference type="GeneID" id="115921541"/>
<dbReference type="RefSeq" id="XP_030834891.1">
    <property type="nucleotide sequence ID" value="XM_030979031.1"/>
</dbReference>
<dbReference type="KEGG" id="spu:115921541"/>
<dbReference type="Pfam" id="PF23602">
    <property type="entry name" value="CS_DNAAF11_C"/>
    <property type="match status" value="1"/>
</dbReference>
<keyword evidence="5" id="KW-0677">Repeat</keyword>
<dbReference type="SMART" id="SM00365">
    <property type="entry name" value="LRR_SD22"/>
    <property type="match status" value="2"/>
</dbReference>
<comment type="subcellular location">
    <subcellularLocation>
        <location evidence="1">Cell projection</location>
        <location evidence="1">Cilium</location>
    </subcellularLocation>
    <subcellularLocation>
        <location evidence="2">Cytoplasm</location>
    </subcellularLocation>
</comment>
<feature type="compositionally biased region" description="Low complexity" evidence="9">
    <location>
        <begin position="383"/>
        <end position="399"/>
    </location>
</feature>
<dbReference type="GO" id="GO:0036158">
    <property type="term" value="P:outer dynein arm assembly"/>
    <property type="evidence" value="ECO:0000318"/>
    <property type="project" value="GO_Central"/>
</dbReference>
<name>A0A7M7ND92_STRPU</name>
<evidence type="ECO:0000256" key="8">
    <source>
        <dbReference type="ARBA" id="ARBA00049982"/>
    </source>
</evidence>
<feature type="compositionally biased region" description="Basic and acidic residues" evidence="9">
    <location>
        <begin position="253"/>
        <end position="267"/>
    </location>
</feature>
<feature type="region of interest" description="Disordered" evidence="9">
    <location>
        <begin position="176"/>
        <end position="200"/>
    </location>
</feature>
<dbReference type="InterPro" id="IPR032675">
    <property type="entry name" value="LRR_dom_sf"/>
</dbReference>
<evidence type="ECO:0000256" key="2">
    <source>
        <dbReference type="ARBA" id="ARBA00004496"/>
    </source>
</evidence>
<dbReference type="Pfam" id="PF14580">
    <property type="entry name" value="LRR_9"/>
    <property type="match status" value="1"/>
</dbReference>
<evidence type="ECO:0000256" key="6">
    <source>
        <dbReference type="ARBA" id="ARBA00023069"/>
    </source>
</evidence>
<keyword evidence="6" id="KW-0969">Cilium</keyword>
<comment type="similarity">
    <text evidence="8">Belongs to the tilB family.</text>
</comment>
<organism evidence="11 12">
    <name type="scientific">Strongylocentrotus purpuratus</name>
    <name type="common">Purple sea urchin</name>
    <dbReference type="NCBI Taxonomy" id="7668"/>
    <lineage>
        <taxon>Eukaryota</taxon>
        <taxon>Metazoa</taxon>
        <taxon>Echinodermata</taxon>
        <taxon>Eleutherozoa</taxon>
        <taxon>Echinozoa</taxon>
        <taxon>Echinoidea</taxon>
        <taxon>Euechinoidea</taxon>
        <taxon>Echinacea</taxon>
        <taxon>Camarodonta</taxon>
        <taxon>Echinidea</taxon>
        <taxon>Strongylocentrotidae</taxon>
        <taxon>Strongylocentrotus</taxon>
    </lineage>
</organism>
<feature type="compositionally biased region" description="Basic and acidic residues" evidence="9">
    <location>
        <begin position="216"/>
        <end position="226"/>
    </location>
</feature>
<dbReference type="FunCoup" id="A0A7M7ND92">
    <property type="interactions" value="411"/>
</dbReference>
<dbReference type="FunFam" id="3.80.10.10:FF:000052">
    <property type="entry name" value="Leucine rich repeat containing 6"/>
    <property type="match status" value="1"/>
</dbReference>
<evidence type="ECO:0000313" key="12">
    <source>
        <dbReference type="Proteomes" id="UP000007110"/>
    </source>
</evidence>
<reference evidence="12" key="1">
    <citation type="submission" date="2015-02" db="EMBL/GenBank/DDBJ databases">
        <title>Genome sequencing for Strongylocentrotus purpuratus.</title>
        <authorList>
            <person name="Murali S."/>
            <person name="Liu Y."/>
            <person name="Vee V."/>
            <person name="English A."/>
            <person name="Wang M."/>
            <person name="Skinner E."/>
            <person name="Han Y."/>
            <person name="Muzny D.M."/>
            <person name="Worley K.C."/>
            <person name="Gibbs R.A."/>
        </authorList>
    </citation>
    <scope>NUCLEOTIDE SEQUENCE</scope>
</reference>
<dbReference type="PROSITE" id="PS51450">
    <property type="entry name" value="LRR"/>
    <property type="match status" value="2"/>
</dbReference>
<dbReference type="GO" id="GO:0005737">
    <property type="term" value="C:cytoplasm"/>
    <property type="evidence" value="ECO:0000318"/>
    <property type="project" value="GO_Central"/>
</dbReference>
<dbReference type="InterPro" id="IPR001611">
    <property type="entry name" value="Leu-rich_rpt"/>
</dbReference>
<evidence type="ECO:0000256" key="3">
    <source>
        <dbReference type="ARBA" id="ARBA00022490"/>
    </source>
</evidence>
<keyword evidence="4" id="KW-0433">Leucine-rich repeat</keyword>
<evidence type="ECO:0000313" key="11">
    <source>
        <dbReference type="EnsemblMetazoa" id="XP_030834891"/>
    </source>
</evidence>
<dbReference type="GO" id="GO:0005929">
    <property type="term" value="C:cilium"/>
    <property type="evidence" value="ECO:0007669"/>
    <property type="project" value="UniProtKB-SubCell"/>
</dbReference>
<dbReference type="OMA" id="WREYLIT"/>
<reference evidence="11" key="2">
    <citation type="submission" date="2021-01" db="UniProtKB">
        <authorList>
            <consortium name="EnsemblMetazoa"/>
        </authorList>
    </citation>
    <scope>IDENTIFICATION</scope>
</reference>
<dbReference type="InterPro" id="IPR056496">
    <property type="entry name" value="CS_DNAAF11_C"/>
</dbReference>
<dbReference type="AlphaFoldDB" id="A0A7M7ND92"/>
<evidence type="ECO:0000259" key="10">
    <source>
        <dbReference type="Pfam" id="PF23602"/>
    </source>
</evidence>
<feature type="region of interest" description="Disordered" evidence="9">
    <location>
        <begin position="374"/>
        <end position="459"/>
    </location>
</feature>
<proteinExistence type="inferred from homology"/>
<feature type="compositionally biased region" description="Basic and acidic residues" evidence="9">
    <location>
        <begin position="178"/>
        <end position="200"/>
    </location>
</feature>
<evidence type="ECO:0000256" key="7">
    <source>
        <dbReference type="ARBA" id="ARBA00023273"/>
    </source>
</evidence>
<feature type="domain" description="Dynein axonemal assembly factor 11-like CS" evidence="10">
    <location>
        <begin position="251"/>
        <end position="370"/>
    </location>
</feature>
<dbReference type="SUPFAM" id="SSF52058">
    <property type="entry name" value="L domain-like"/>
    <property type="match status" value="1"/>
</dbReference>
<keyword evidence="3" id="KW-0963">Cytoplasm</keyword>
<dbReference type="Proteomes" id="UP000007110">
    <property type="component" value="Unassembled WGS sequence"/>
</dbReference>
<dbReference type="PANTHER" id="PTHR18849:SF0">
    <property type="entry name" value="CILIA- AND FLAGELLA-ASSOCIATED PROTEIN 410-RELATED"/>
    <property type="match status" value="1"/>
</dbReference>
<evidence type="ECO:0000256" key="4">
    <source>
        <dbReference type="ARBA" id="ARBA00022614"/>
    </source>
</evidence>
<dbReference type="Gene3D" id="3.80.10.10">
    <property type="entry name" value="Ribonuclease Inhibitor"/>
    <property type="match status" value="1"/>
</dbReference>
<feature type="region of interest" description="Disordered" evidence="9">
    <location>
        <begin position="213"/>
        <end position="285"/>
    </location>
</feature>
<keyword evidence="7" id="KW-0966">Cell projection</keyword>
<evidence type="ECO:0000256" key="1">
    <source>
        <dbReference type="ARBA" id="ARBA00004138"/>
    </source>
</evidence>
<dbReference type="InParanoid" id="A0A7M7ND92"/>
<accession>A0A7M7ND92</accession>
<dbReference type="OrthoDB" id="10250990at2759"/>